<dbReference type="AlphaFoldDB" id="A0A0C3IW77"/>
<keyword evidence="4" id="KW-1185">Reference proteome</keyword>
<name>A0A0C3IW77_PISTI</name>
<evidence type="ECO:0000259" key="2">
    <source>
        <dbReference type="Pfam" id="PF20151"/>
    </source>
</evidence>
<dbReference type="HOGENOM" id="CLU_138701_0_0_1"/>
<evidence type="ECO:0000313" key="3">
    <source>
        <dbReference type="EMBL" id="KIO01088.1"/>
    </source>
</evidence>
<reference evidence="4" key="2">
    <citation type="submission" date="2015-01" db="EMBL/GenBank/DDBJ databases">
        <title>Evolutionary Origins and Diversification of the Mycorrhizal Mutualists.</title>
        <authorList>
            <consortium name="DOE Joint Genome Institute"/>
            <consortium name="Mycorrhizal Genomics Consortium"/>
            <person name="Kohler A."/>
            <person name="Kuo A."/>
            <person name="Nagy L.G."/>
            <person name="Floudas D."/>
            <person name="Copeland A."/>
            <person name="Barry K.W."/>
            <person name="Cichocki N."/>
            <person name="Veneault-Fourrey C."/>
            <person name="LaButti K."/>
            <person name="Lindquist E.A."/>
            <person name="Lipzen A."/>
            <person name="Lundell T."/>
            <person name="Morin E."/>
            <person name="Murat C."/>
            <person name="Riley R."/>
            <person name="Ohm R."/>
            <person name="Sun H."/>
            <person name="Tunlid A."/>
            <person name="Henrissat B."/>
            <person name="Grigoriev I.V."/>
            <person name="Hibbett D.S."/>
            <person name="Martin F."/>
        </authorList>
    </citation>
    <scope>NUCLEOTIDE SEQUENCE [LARGE SCALE GENOMIC DNA]</scope>
    <source>
        <strain evidence="4">Marx 270</strain>
    </source>
</reference>
<reference evidence="3 4" key="1">
    <citation type="submission" date="2014-04" db="EMBL/GenBank/DDBJ databases">
        <authorList>
            <consortium name="DOE Joint Genome Institute"/>
            <person name="Kuo A."/>
            <person name="Kohler A."/>
            <person name="Costa M.D."/>
            <person name="Nagy L.G."/>
            <person name="Floudas D."/>
            <person name="Copeland A."/>
            <person name="Barry K.W."/>
            <person name="Cichocki N."/>
            <person name="Veneault-Fourrey C."/>
            <person name="LaButti K."/>
            <person name="Lindquist E.A."/>
            <person name="Lipzen A."/>
            <person name="Lundell T."/>
            <person name="Morin E."/>
            <person name="Murat C."/>
            <person name="Sun H."/>
            <person name="Tunlid A."/>
            <person name="Henrissat B."/>
            <person name="Grigoriev I.V."/>
            <person name="Hibbett D.S."/>
            <person name="Martin F."/>
            <person name="Nordberg H.P."/>
            <person name="Cantor M.N."/>
            <person name="Hua S.X."/>
        </authorList>
    </citation>
    <scope>NUCLEOTIDE SEQUENCE [LARGE SCALE GENOMIC DNA]</scope>
    <source>
        <strain evidence="3 4">Marx 270</strain>
    </source>
</reference>
<keyword evidence="1" id="KW-0812">Transmembrane</keyword>
<dbReference type="Proteomes" id="UP000054217">
    <property type="component" value="Unassembled WGS sequence"/>
</dbReference>
<feature type="transmembrane region" description="Helical" evidence="1">
    <location>
        <begin position="112"/>
        <end position="131"/>
    </location>
</feature>
<accession>A0A0C3IW77</accession>
<protein>
    <recommendedName>
        <fullName evidence="2">DUF6533 domain-containing protein</fullName>
    </recommendedName>
</protein>
<proteinExistence type="predicted"/>
<feature type="domain" description="DUF6533" evidence="2">
    <location>
        <begin position="10"/>
        <end position="54"/>
    </location>
</feature>
<dbReference type="EMBL" id="KN831991">
    <property type="protein sequence ID" value="KIO01088.1"/>
    <property type="molecule type" value="Genomic_DNA"/>
</dbReference>
<feature type="transmembrane region" description="Helical" evidence="1">
    <location>
        <begin position="80"/>
        <end position="100"/>
    </location>
</feature>
<sequence>MALDIGTSLHVVQFSILYYDYALTFSREIQLFWKQPRRSWPFVLFITNRYLAVLGHVPSALYYFWSPSVGSRYSVCSSFLLYNGATVIVVQMICAVVMIMRVYALYERSRHVLAVLLFVVVGAIAVGAWALSSSSSSPSAALASTQELPIGCPGKGFLTSDQ</sequence>
<dbReference type="OrthoDB" id="2689025at2759"/>
<evidence type="ECO:0000256" key="1">
    <source>
        <dbReference type="SAM" id="Phobius"/>
    </source>
</evidence>
<organism evidence="3 4">
    <name type="scientific">Pisolithus tinctorius Marx 270</name>
    <dbReference type="NCBI Taxonomy" id="870435"/>
    <lineage>
        <taxon>Eukaryota</taxon>
        <taxon>Fungi</taxon>
        <taxon>Dikarya</taxon>
        <taxon>Basidiomycota</taxon>
        <taxon>Agaricomycotina</taxon>
        <taxon>Agaricomycetes</taxon>
        <taxon>Agaricomycetidae</taxon>
        <taxon>Boletales</taxon>
        <taxon>Sclerodermatineae</taxon>
        <taxon>Pisolithaceae</taxon>
        <taxon>Pisolithus</taxon>
    </lineage>
</organism>
<gene>
    <name evidence="3" type="ORF">M404DRAFT_741957</name>
</gene>
<feature type="transmembrane region" description="Helical" evidence="1">
    <location>
        <begin position="42"/>
        <end position="65"/>
    </location>
</feature>
<dbReference type="Pfam" id="PF20151">
    <property type="entry name" value="DUF6533"/>
    <property type="match status" value="1"/>
</dbReference>
<keyword evidence="1" id="KW-1133">Transmembrane helix</keyword>
<evidence type="ECO:0000313" key="4">
    <source>
        <dbReference type="Proteomes" id="UP000054217"/>
    </source>
</evidence>
<dbReference type="InterPro" id="IPR045340">
    <property type="entry name" value="DUF6533"/>
</dbReference>
<keyword evidence="1" id="KW-0472">Membrane</keyword>
<dbReference type="InParanoid" id="A0A0C3IW77"/>